<sequence length="396" mass="44887">MSFDALGRTQRTIAEELTSALFSSLLPQSLLFSGKPGSSRLTGALDLAYELTGGNRNVLRLPETALFLSRQMTNEFSSAISLFERHRNESSKMFLIETVRKILLQYHYSIAELYEGKKAAVKGSGTDSDGKGDSTLFGNAEAVDSIILDMEDRTEWDDESVSEVVSELRRRVTPDFMTLGKKSAGATIDEIRAIQNWLEDGSTEKCVIFENAEDYTEGAKNSMLKMLEEPPEHSHIILISEYPSRLLQTILSRVRRFSFPELSRKSISSFIGERYMLYGDYPSFAAFFFETGNSDEDRKTVHDAAALYSSCLIEGKMMERSDENRMFQDLERLSAYPYFLSLVKSYLDEALSSGVKISRVRNAWNHLSFYISRNEIFNMNIRYALDLALREVADGK</sequence>
<reference evidence="1" key="2">
    <citation type="journal article" date="2021" name="PeerJ">
        <title>Extensive microbial diversity within the chicken gut microbiome revealed by metagenomics and culture.</title>
        <authorList>
            <person name="Gilroy R."/>
            <person name="Ravi A."/>
            <person name="Getino M."/>
            <person name="Pursley I."/>
            <person name="Horton D.L."/>
            <person name="Alikhan N.F."/>
            <person name="Baker D."/>
            <person name="Gharbi K."/>
            <person name="Hall N."/>
            <person name="Watson M."/>
            <person name="Adriaenssens E.M."/>
            <person name="Foster-Nyarko E."/>
            <person name="Jarju S."/>
            <person name="Secka A."/>
            <person name="Antonio M."/>
            <person name="Oren A."/>
            <person name="Chaudhuri R.R."/>
            <person name="La Ragione R."/>
            <person name="Hildebrand F."/>
            <person name="Pallen M.J."/>
        </authorList>
    </citation>
    <scope>NUCLEOTIDE SEQUENCE</scope>
    <source>
        <strain evidence="1">14700</strain>
    </source>
</reference>
<proteinExistence type="predicted"/>
<gene>
    <name evidence="1" type="ORF">IAA72_01615</name>
</gene>
<dbReference type="GO" id="GO:0006261">
    <property type="term" value="P:DNA-templated DNA replication"/>
    <property type="evidence" value="ECO:0007669"/>
    <property type="project" value="TreeGrafter"/>
</dbReference>
<accession>A0A9D9NCL5</accession>
<name>A0A9D9NCL5_9SPIO</name>
<evidence type="ECO:0000313" key="1">
    <source>
        <dbReference type="EMBL" id="MBO8468468.1"/>
    </source>
</evidence>
<dbReference type="EMBL" id="JADIMF010000023">
    <property type="protein sequence ID" value="MBO8468468.1"/>
    <property type="molecule type" value="Genomic_DNA"/>
</dbReference>
<dbReference type="InterPro" id="IPR050238">
    <property type="entry name" value="DNA_Rep/Repair_Clamp_Loader"/>
</dbReference>
<dbReference type="PANTHER" id="PTHR11669:SF0">
    <property type="entry name" value="PROTEIN STICHEL-LIKE 2"/>
    <property type="match status" value="1"/>
</dbReference>
<dbReference type="Proteomes" id="UP000810292">
    <property type="component" value="Unassembled WGS sequence"/>
</dbReference>
<reference evidence="1" key="1">
    <citation type="submission" date="2020-10" db="EMBL/GenBank/DDBJ databases">
        <authorList>
            <person name="Gilroy R."/>
        </authorList>
    </citation>
    <scope>NUCLEOTIDE SEQUENCE</scope>
    <source>
        <strain evidence="1">14700</strain>
    </source>
</reference>
<dbReference type="PANTHER" id="PTHR11669">
    <property type="entry name" value="REPLICATION FACTOR C / DNA POLYMERASE III GAMMA-TAU SUBUNIT"/>
    <property type="match status" value="1"/>
</dbReference>
<organism evidence="1 2">
    <name type="scientific">Candidatus Ornithospirochaeta stercoravium</name>
    <dbReference type="NCBI Taxonomy" id="2840897"/>
    <lineage>
        <taxon>Bacteria</taxon>
        <taxon>Pseudomonadati</taxon>
        <taxon>Spirochaetota</taxon>
        <taxon>Spirochaetia</taxon>
        <taxon>Spirochaetales</taxon>
        <taxon>Spirochaetaceae</taxon>
        <taxon>Spirochaetaceae incertae sedis</taxon>
        <taxon>Candidatus Ornithospirochaeta</taxon>
    </lineage>
</organism>
<evidence type="ECO:0008006" key="3">
    <source>
        <dbReference type="Google" id="ProtNLM"/>
    </source>
</evidence>
<dbReference type="InterPro" id="IPR027417">
    <property type="entry name" value="P-loop_NTPase"/>
</dbReference>
<dbReference type="AlphaFoldDB" id="A0A9D9NCL5"/>
<dbReference type="Pfam" id="PF13177">
    <property type="entry name" value="DNA_pol3_delta2"/>
    <property type="match status" value="1"/>
</dbReference>
<dbReference type="SUPFAM" id="SSF52540">
    <property type="entry name" value="P-loop containing nucleoside triphosphate hydrolases"/>
    <property type="match status" value="1"/>
</dbReference>
<evidence type="ECO:0000313" key="2">
    <source>
        <dbReference type="Proteomes" id="UP000810292"/>
    </source>
</evidence>
<protein>
    <recommendedName>
        <fullName evidence="3">DNA polymerase III subunit delta</fullName>
    </recommendedName>
</protein>
<comment type="caution">
    <text evidence="1">The sequence shown here is derived from an EMBL/GenBank/DDBJ whole genome shotgun (WGS) entry which is preliminary data.</text>
</comment>
<dbReference type="Gene3D" id="3.40.50.300">
    <property type="entry name" value="P-loop containing nucleotide triphosphate hydrolases"/>
    <property type="match status" value="1"/>
</dbReference>